<sequence>MKLPGIFALAFTIFYILFNRDVSLMYNLSNAFFIVGIIYLLITLAFYVRNVGFFKTLAYHRYKRKQLSSKRMTQEGESNETMSFYDFYEEHYKDKWSGKVFIIWSIPLLVTSYVIAFFIL</sequence>
<name>A0ABS6E769_9FIRM</name>
<dbReference type="Pfam" id="PF13038">
    <property type="entry name" value="DUF3899"/>
    <property type="match status" value="1"/>
</dbReference>
<protein>
    <submittedName>
        <fullName evidence="3">DUF3899 domain-containing protein</fullName>
    </submittedName>
</protein>
<evidence type="ECO:0000259" key="2">
    <source>
        <dbReference type="Pfam" id="PF13038"/>
    </source>
</evidence>
<accession>A0ABS6E769</accession>
<evidence type="ECO:0000313" key="3">
    <source>
        <dbReference type="EMBL" id="MBU5438763.1"/>
    </source>
</evidence>
<dbReference type="EMBL" id="JAHLPM010000010">
    <property type="protein sequence ID" value="MBU5438763.1"/>
    <property type="molecule type" value="Genomic_DNA"/>
</dbReference>
<dbReference type="Proteomes" id="UP000749471">
    <property type="component" value="Unassembled WGS sequence"/>
</dbReference>
<organism evidence="3 4">
    <name type="scientific">Tissierella simiarum</name>
    <dbReference type="NCBI Taxonomy" id="2841534"/>
    <lineage>
        <taxon>Bacteria</taxon>
        <taxon>Bacillati</taxon>
        <taxon>Bacillota</taxon>
        <taxon>Tissierellia</taxon>
        <taxon>Tissierellales</taxon>
        <taxon>Tissierellaceae</taxon>
        <taxon>Tissierella</taxon>
    </lineage>
</organism>
<evidence type="ECO:0000256" key="1">
    <source>
        <dbReference type="SAM" id="Phobius"/>
    </source>
</evidence>
<reference evidence="3 4" key="1">
    <citation type="submission" date="2021-06" db="EMBL/GenBank/DDBJ databases">
        <authorList>
            <person name="Sun Q."/>
            <person name="Li D."/>
        </authorList>
    </citation>
    <scope>NUCLEOTIDE SEQUENCE [LARGE SCALE GENOMIC DNA]</scope>
    <source>
        <strain evidence="3 4">MSJ-40</strain>
    </source>
</reference>
<gene>
    <name evidence="3" type="ORF">KQI42_12115</name>
</gene>
<dbReference type="InterPro" id="IPR025007">
    <property type="entry name" value="DUF3899"/>
</dbReference>
<dbReference type="RefSeq" id="WP_216520118.1">
    <property type="nucleotide sequence ID" value="NZ_JAHLPM010000010.1"/>
</dbReference>
<feature type="domain" description="DUF3899" evidence="2">
    <location>
        <begin position="29"/>
        <end position="112"/>
    </location>
</feature>
<keyword evidence="1" id="KW-0812">Transmembrane</keyword>
<evidence type="ECO:0000313" key="4">
    <source>
        <dbReference type="Proteomes" id="UP000749471"/>
    </source>
</evidence>
<comment type="caution">
    <text evidence="3">The sequence shown here is derived from an EMBL/GenBank/DDBJ whole genome shotgun (WGS) entry which is preliminary data.</text>
</comment>
<keyword evidence="1" id="KW-1133">Transmembrane helix</keyword>
<proteinExistence type="predicted"/>
<feature type="transmembrane region" description="Helical" evidence="1">
    <location>
        <begin position="100"/>
        <end position="119"/>
    </location>
</feature>
<feature type="transmembrane region" description="Helical" evidence="1">
    <location>
        <begin position="29"/>
        <end position="48"/>
    </location>
</feature>
<keyword evidence="1" id="KW-0472">Membrane</keyword>
<keyword evidence="4" id="KW-1185">Reference proteome</keyword>